<evidence type="ECO:0000313" key="2">
    <source>
        <dbReference type="Proteomes" id="UP000663801"/>
    </source>
</evidence>
<dbReference type="EMBL" id="JAERWL010000011">
    <property type="protein sequence ID" value="MBM9477623.1"/>
    <property type="molecule type" value="Genomic_DNA"/>
</dbReference>
<evidence type="ECO:0000313" key="1">
    <source>
        <dbReference type="EMBL" id="MBM9477623.1"/>
    </source>
</evidence>
<proteinExistence type="predicted"/>
<dbReference type="AlphaFoldDB" id="A0A938YQZ3"/>
<sequence length="167" mass="17773">MSLGADPDWVVVRAAAGPPLLAGTSDCSVHRDEAGRVAVRARIGGAHVVARSPVPVPATIEIHGALIHHQHPITRPVDGSATWGHVRRLQLVSTPSGGWPRDDDGSGRPYRLTPVQHVARSVLWAEPLGGWRLSSVLVDLEVPDDQGRLAAAGVARYRRERGLDAPG</sequence>
<reference evidence="1" key="1">
    <citation type="submission" date="2021-01" db="EMBL/GenBank/DDBJ databases">
        <title>KCTC 19127 draft genome.</title>
        <authorList>
            <person name="An D."/>
        </authorList>
    </citation>
    <scope>NUCLEOTIDE SEQUENCE</scope>
    <source>
        <strain evidence="1">KCTC 19127</strain>
    </source>
</reference>
<accession>A0A938YQZ3</accession>
<gene>
    <name evidence="1" type="ORF">JL107_14320</name>
</gene>
<dbReference type="Proteomes" id="UP000663801">
    <property type="component" value="Unassembled WGS sequence"/>
</dbReference>
<keyword evidence="2" id="KW-1185">Reference proteome</keyword>
<organism evidence="1 2">
    <name type="scientific">Nakamurella flavida</name>
    <dbReference type="NCBI Taxonomy" id="363630"/>
    <lineage>
        <taxon>Bacteria</taxon>
        <taxon>Bacillati</taxon>
        <taxon>Actinomycetota</taxon>
        <taxon>Actinomycetes</taxon>
        <taxon>Nakamurellales</taxon>
        <taxon>Nakamurellaceae</taxon>
        <taxon>Nakamurella</taxon>
    </lineage>
</organism>
<comment type="caution">
    <text evidence="1">The sequence shown here is derived from an EMBL/GenBank/DDBJ whole genome shotgun (WGS) entry which is preliminary data.</text>
</comment>
<dbReference type="RefSeq" id="WP_205257742.1">
    <property type="nucleotide sequence ID" value="NZ_JAERWL010000011.1"/>
</dbReference>
<name>A0A938YQZ3_9ACTN</name>
<protein>
    <submittedName>
        <fullName evidence="1">Uncharacterized protein</fullName>
    </submittedName>
</protein>